<name>A0A318I5C7_9BACT</name>
<dbReference type="Proteomes" id="UP000248314">
    <property type="component" value="Unassembled WGS sequence"/>
</dbReference>
<evidence type="ECO:0000313" key="3">
    <source>
        <dbReference type="Proteomes" id="UP000248314"/>
    </source>
</evidence>
<dbReference type="EMBL" id="QJJX01000002">
    <property type="protein sequence ID" value="PXX24440.1"/>
    <property type="molecule type" value="Genomic_DNA"/>
</dbReference>
<reference evidence="2 3" key="1">
    <citation type="submission" date="2018-05" db="EMBL/GenBank/DDBJ databases">
        <title>Genomic Encyclopedia of Type Strains, Phase I: the one thousand microbial genomes (KMG-I) project.</title>
        <authorList>
            <person name="Kyrpides N."/>
        </authorList>
    </citation>
    <scope>NUCLEOTIDE SEQUENCE [LARGE SCALE GENOMIC DNA]</scope>
    <source>
        <strain evidence="2 3">DSM 15611</strain>
    </source>
</reference>
<evidence type="ECO:0000313" key="2">
    <source>
        <dbReference type="EMBL" id="PXX24440.1"/>
    </source>
</evidence>
<keyword evidence="3" id="KW-1185">Reference proteome</keyword>
<evidence type="ECO:0000256" key="1">
    <source>
        <dbReference type="SAM" id="SignalP"/>
    </source>
</evidence>
<keyword evidence="1" id="KW-0732">Signal</keyword>
<dbReference type="GeneID" id="84900234"/>
<gene>
    <name evidence="2" type="ORF">EJ73_00245</name>
</gene>
<feature type="chain" id="PRO_5016266637" evidence="1">
    <location>
        <begin position="25"/>
        <end position="135"/>
    </location>
</feature>
<sequence length="135" mass="15393">MMKQLKKYFFAATFLLTLATTAQAKLVQTKVYIFGMAASFNDSTSYITDVQEVDAWINDKGNFLYSRENYSYQLRDFLQSQGFVNPTCITCFALSRKKAEKKYATLLKKNAAKGDANLRYLNAKDFKYAAVAPEK</sequence>
<proteinExistence type="predicted"/>
<protein>
    <submittedName>
        <fullName evidence="2">Uncharacterized protein</fullName>
    </submittedName>
</protein>
<comment type="caution">
    <text evidence="2">The sequence shown here is derived from an EMBL/GenBank/DDBJ whole genome shotgun (WGS) entry which is preliminary data.</text>
</comment>
<feature type="signal peptide" evidence="1">
    <location>
        <begin position="1"/>
        <end position="24"/>
    </location>
</feature>
<dbReference type="STRING" id="1122991.GCA_000613445_03283"/>
<dbReference type="RefSeq" id="WP_374188376.1">
    <property type="nucleotide sequence ID" value="NZ_QJJX01000002.1"/>
</dbReference>
<accession>A0A318I5C7</accession>
<dbReference type="AlphaFoldDB" id="A0A318I5C7"/>
<organism evidence="2 3">
    <name type="scientific">Hoylesella shahii DSM 15611 = JCM 12083</name>
    <dbReference type="NCBI Taxonomy" id="1122991"/>
    <lineage>
        <taxon>Bacteria</taxon>
        <taxon>Pseudomonadati</taxon>
        <taxon>Bacteroidota</taxon>
        <taxon>Bacteroidia</taxon>
        <taxon>Bacteroidales</taxon>
        <taxon>Prevotellaceae</taxon>
        <taxon>Hoylesella</taxon>
    </lineage>
</organism>